<evidence type="ECO:0000313" key="8">
    <source>
        <dbReference type="EMBL" id="AUB56498.1"/>
    </source>
</evidence>
<evidence type="ECO:0000313" key="12">
    <source>
        <dbReference type="Proteomes" id="UP000232806"/>
    </source>
</evidence>
<evidence type="ECO:0000313" key="10">
    <source>
        <dbReference type="EMBL" id="NMO10307.1"/>
    </source>
</evidence>
<gene>
    <name evidence="8" type="ORF">BK007_11060</name>
    <name evidence="9" type="ORF">BK009_02475</name>
    <name evidence="10" type="ORF">HG719_10865</name>
</gene>
<keyword evidence="6" id="KW-0411">Iron-sulfur</keyword>
<dbReference type="PROSITE" id="PS00198">
    <property type="entry name" value="4FE4S_FER_1"/>
    <property type="match status" value="1"/>
</dbReference>
<evidence type="ECO:0000256" key="2">
    <source>
        <dbReference type="ARBA" id="ARBA00022485"/>
    </source>
</evidence>
<dbReference type="InterPro" id="IPR017896">
    <property type="entry name" value="4Fe4S_Fe-S-bd"/>
</dbReference>
<comment type="similarity">
    <text evidence="1">Belongs to the HdrC family.</text>
</comment>
<dbReference type="GO" id="GO:0016491">
    <property type="term" value="F:oxidoreductase activity"/>
    <property type="evidence" value="ECO:0007669"/>
    <property type="project" value="UniProtKB-KW"/>
</dbReference>
<keyword evidence="2" id="KW-0004">4Fe-4S</keyword>
<keyword evidence="11" id="KW-1185">Reference proteome</keyword>
<evidence type="ECO:0000313" key="11">
    <source>
        <dbReference type="Proteomes" id="UP000232631"/>
    </source>
</evidence>
<dbReference type="PANTHER" id="PTHR43255:SF1">
    <property type="entry name" value="IRON-SULFUR-BINDING OXIDOREDUCTASE FADF-RELATED"/>
    <property type="match status" value="1"/>
</dbReference>
<dbReference type="GO" id="GO:0005886">
    <property type="term" value="C:plasma membrane"/>
    <property type="evidence" value="ECO:0007669"/>
    <property type="project" value="TreeGrafter"/>
</dbReference>
<evidence type="ECO:0000256" key="3">
    <source>
        <dbReference type="ARBA" id="ARBA00022723"/>
    </source>
</evidence>
<dbReference type="EMBL" id="JABBYL010000038">
    <property type="protein sequence ID" value="NMO10307.1"/>
    <property type="molecule type" value="Genomic_DNA"/>
</dbReference>
<dbReference type="PANTHER" id="PTHR43255">
    <property type="entry name" value="IRON-SULFUR-BINDING OXIDOREDUCTASE FADF-RELATED-RELATED"/>
    <property type="match status" value="1"/>
</dbReference>
<dbReference type="Proteomes" id="UP000232806">
    <property type="component" value="Chromosome"/>
</dbReference>
<accession>A0A2H4VNG7</accession>
<dbReference type="Proteomes" id="UP000232631">
    <property type="component" value="Chromosome"/>
</dbReference>
<dbReference type="AlphaFoldDB" id="A0A2H4VNG7"/>
<dbReference type="InterPro" id="IPR009051">
    <property type="entry name" value="Helical_ferredxn"/>
</dbReference>
<evidence type="ECO:0000313" key="9">
    <source>
        <dbReference type="EMBL" id="AUB59638.1"/>
    </source>
</evidence>
<dbReference type="InterPro" id="IPR051460">
    <property type="entry name" value="HdrC_iron-sulfur_subunit"/>
</dbReference>
<accession>A0A2H4VEH4</accession>
<evidence type="ECO:0000259" key="7">
    <source>
        <dbReference type="PROSITE" id="PS51379"/>
    </source>
</evidence>
<dbReference type="NCBIfam" id="NF041890">
    <property type="entry name" value="hdrC_Methbact"/>
    <property type="match status" value="1"/>
</dbReference>
<evidence type="ECO:0000256" key="4">
    <source>
        <dbReference type="ARBA" id="ARBA00023002"/>
    </source>
</evidence>
<organism evidence="9 11">
    <name type="scientific">Methanobacterium subterraneum</name>
    <dbReference type="NCBI Taxonomy" id="59277"/>
    <lineage>
        <taxon>Archaea</taxon>
        <taxon>Methanobacteriati</taxon>
        <taxon>Methanobacteriota</taxon>
        <taxon>Methanomada group</taxon>
        <taxon>Methanobacteria</taxon>
        <taxon>Methanobacteriales</taxon>
        <taxon>Methanobacteriaceae</taxon>
        <taxon>Methanobacterium</taxon>
    </lineage>
</organism>
<feature type="domain" description="4Fe-4S ferredoxin-type" evidence="7">
    <location>
        <begin position="23"/>
        <end position="53"/>
    </location>
</feature>
<name>A0A2H4VNG7_9EURY</name>
<evidence type="ECO:0000256" key="5">
    <source>
        <dbReference type="ARBA" id="ARBA00023004"/>
    </source>
</evidence>
<dbReference type="SUPFAM" id="SSF46548">
    <property type="entry name" value="alpha-helical ferredoxin"/>
    <property type="match status" value="1"/>
</dbReference>
<dbReference type="KEGG" id="msub:BK009_02475"/>
<reference evidence="11 12" key="1">
    <citation type="submission" date="2016-10" db="EMBL/GenBank/DDBJ databases">
        <title>Comparative genomics between deep and shallow subseafloor isolates.</title>
        <authorList>
            <person name="Ishii S."/>
            <person name="Miller J.R."/>
            <person name="Sutton G."/>
            <person name="Suzuki S."/>
            <person name="Methe B."/>
            <person name="Inagaki F."/>
            <person name="Imachi H."/>
        </authorList>
    </citation>
    <scope>NUCLEOTIDE SEQUENCE [LARGE SCALE GENOMIC DNA]</scope>
    <source>
        <strain evidence="9 11">A8p</strain>
        <strain evidence="8 12">MO-MB1</strain>
    </source>
</reference>
<dbReference type="GO" id="GO:0051539">
    <property type="term" value="F:4 iron, 4 sulfur cluster binding"/>
    <property type="evidence" value="ECO:0007669"/>
    <property type="project" value="UniProtKB-KW"/>
</dbReference>
<dbReference type="InterPro" id="IPR017900">
    <property type="entry name" value="4Fe4S_Fe_S_CS"/>
</dbReference>
<dbReference type="Proteomes" id="UP000591058">
    <property type="component" value="Unassembled WGS sequence"/>
</dbReference>
<dbReference type="GeneID" id="35124391"/>
<dbReference type="OrthoDB" id="144910at2157"/>
<keyword evidence="3" id="KW-0479">Metal-binding</keyword>
<dbReference type="PROSITE" id="PS51379">
    <property type="entry name" value="4FE4S_FER_2"/>
    <property type="match status" value="2"/>
</dbReference>
<dbReference type="RefSeq" id="WP_100906478.1">
    <property type="nucleotide sequence ID" value="NZ_CP017766.1"/>
</dbReference>
<keyword evidence="4" id="KW-0560">Oxidoreductase</keyword>
<evidence type="ECO:0000256" key="1">
    <source>
        <dbReference type="ARBA" id="ARBA00007097"/>
    </source>
</evidence>
<dbReference type="EMBL" id="CP017766">
    <property type="protein sequence ID" value="AUB56498.1"/>
    <property type="molecule type" value="Genomic_DNA"/>
</dbReference>
<keyword evidence="5" id="KW-0408">Iron</keyword>
<feature type="domain" description="4Fe-4S ferredoxin-type" evidence="7">
    <location>
        <begin position="64"/>
        <end position="96"/>
    </location>
</feature>
<reference evidence="10 13" key="2">
    <citation type="submission" date="2020-04" db="EMBL/GenBank/DDBJ databases">
        <title>Draft genome of Methanobacterium subterraneum isolated from animal feces.</title>
        <authorList>
            <person name="Ouboter H.T."/>
            <person name="Berger S."/>
            <person name="Gungor E."/>
            <person name="Jetten M.S.M."/>
            <person name="Welte C.U."/>
        </authorList>
    </citation>
    <scope>NUCLEOTIDE SEQUENCE [LARGE SCALE GENOMIC DNA]</scope>
    <source>
        <strain evidence="10">HO_2020</strain>
    </source>
</reference>
<dbReference type="GO" id="GO:0046872">
    <property type="term" value="F:metal ion binding"/>
    <property type="evidence" value="ECO:0007669"/>
    <property type="project" value="UniProtKB-KW"/>
</dbReference>
<protein>
    <submittedName>
        <fullName evidence="10">4Fe-4S dicluster domain-containing protein</fullName>
    </submittedName>
    <submittedName>
        <fullName evidence="9">Heterodisulfide reductase subunit C</fullName>
    </submittedName>
</protein>
<dbReference type="Gene3D" id="1.10.1060.10">
    <property type="entry name" value="Alpha-helical ferredoxin"/>
    <property type="match status" value="1"/>
</dbReference>
<evidence type="ECO:0000313" key="13">
    <source>
        <dbReference type="Proteomes" id="UP000591058"/>
    </source>
</evidence>
<sequence length="195" mass="22055">MKTLKINQDSSQLAREILDDLRASPTLELFKCIQCGMCVSLCPGARYSDYNPRKMVKNVLEGNQDILSDEDIWNCFYCYTCHSVCPVNNSPSEVNQILRQKAIEEGKGLEKIAAFLSYGENFLDIGVGTIPTAFFDKLVEDFGSEWFDFKVNLESVREELGLGPVSLPAESMDEINEILKITGLTQRLENIRRLE</sequence>
<dbReference type="Pfam" id="PF13183">
    <property type="entry name" value="Fer4_8"/>
    <property type="match status" value="1"/>
</dbReference>
<evidence type="ECO:0000256" key="6">
    <source>
        <dbReference type="ARBA" id="ARBA00023014"/>
    </source>
</evidence>
<proteinExistence type="inferred from homology"/>
<dbReference type="EMBL" id="CP017768">
    <property type="protein sequence ID" value="AUB59638.1"/>
    <property type="molecule type" value="Genomic_DNA"/>
</dbReference>